<sequence>MFWTNVFLILAFVAMIAGFVWLFRDGEGPAPQPAIMRKPDPNAARSPDDAPETDSASDEHKG</sequence>
<proteinExistence type="predicted"/>
<dbReference type="AlphaFoldDB" id="A0A9X1B3B4"/>
<comment type="caution">
    <text evidence="3">The sequence shown here is derived from an EMBL/GenBank/DDBJ whole genome shotgun (WGS) entry which is preliminary data.</text>
</comment>
<keyword evidence="2" id="KW-0812">Transmembrane</keyword>
<organism evidence="3 4">
    <name type="scientific">Lamprobacter modestohalophilus</name>
    <dbReference type="NCBI Taxonomy" id="1064514"/>
    <lineage>
        <taxon>Bacteria</taxon>
        <taxon>Pseudomonadati</taxon>
        <taxon>Pseudomonadota</taxon>
        <taxon>Gammaproteobacteria</taxon>
        <taxon>Chromatiales</taxon>
        <taxon>Chromatiaceae</taxon>
        <taxon>Lamprobacter</taxon>
    </lineage>
</organism>
<feature type="transmembrane region" description="Helical" evidence="2">
    <location>
        <begin position="6"/>
        <end position="23"/>
    </location>
</feature>
<evidence type="ECO:0000313" key="3">
    <source>
        <dbReference type="EMBL" id="MBK1617789.1"/>
    </source>
</evidence>
<keyword evidence="2" id="KW-0472">Membrane</keyword>
<keyword evidence="2" id="KW-1133">Transmembrane helix</keyword>
<protein>
    <submittedName>
        <fullName evidence="3">Uncharacterized protein</fullName>
    </submittedName>
</protein>
<feature type="region of interest" description="Disordered" evidence="1">
    <location>
        <begin position="30"/>
        <end position="62"/>
    </location>
</feature>
<dbReference type="EMBL" id="NRRY01000005">
    <property type="protein sequence ID" value="MBK1617789.1"/>
    <property type="molecule type" value="Genomic_DNA"/>
</dbReference>
<evidence type="ECO:0000256" key="1">
    <source>
        <dbReference type="SAM" id="MobiDB-lite"/>
    </source>
</evidence>
<accession>A0A9X1B3B4</accession>
<dbReference type="Proteomes" id="UP001138768">
    <property type="component" value="Unassembled WGS sequence"/>
</dbReference>
<keyword evidence="4" id="KW-1185">Reference proteome</keyword>
<evidence type="ECO:0000313" key="4">
    <source>
        <dbReference type="Proteomes" id="UP001138768"/>
    </source>
</evidence>
<evidence type="ECO:0000256" key="2">
    <source>
        <dbReference type="SAM" id="Phobius"/>
    </source>
</evidence>
<reference evidence="3 4" key="1">
    <citation type="journal article" date="2020" name="Microorganisms">
        <title>Osmotic Adaptation and Compatible Solute Biosynthesis of Phototrophic Bacteria as Revealed from Genome Analyses.</title>
        <authorList>
            <person name="Imhoff J.F."/>
            <person name="Rahn T."/>
            <person name="Kunzel S."/>
            <person name="Keller A."/>
            <person name="Neulinger S.C."/>
        </authorList>
    </citation>
    <scope>NUCLEOTIDE SEQUENCE [LARGE SCALE GENOMIC DNA]</scope>
    <source>
        <strain evidence="3 4">DSM 25653</strain>
    </source>
</reference>
<name>A0A9X1B3B4_9GAMM</name>
<gene>
    <name evidence="3" type="ORF">CKO42_04830</name>
</gene>
<dbReference type="RefSeq" id="WP_200240019.1">
    <property type="nucleotide sequence ID" value="NZ_NRRY01000005.1"/>
</dbReference>